<evidence type="ECO:0000256" key="2">
    <source>
        <dbReference type="ARBA" id="ARBA00022842"/>
    </source>
</evidence>
<reference evidence="3" key="1">
    <citation type="submission" date="2018-06" db="EMBL/GenBank/DDBJ databases">
        <authorList>
            <person name="Zhirakovskaya E."/>
        </authorList>
    </citation>
    <scope>NUCLEOTIDE SEQUENCE</scope>
</reference>
<dbReference type="NCBIfam" id="TIGR01819">
    <property type="entry name" value="F420_cofD"/>
    <property type="match status" value="1"/>
</dbReference>
<dbReference type="Gene3D" id="1.10.8.240">
    <property type="entry name" value="CofD-like domain"/>
    <property type="match status" value="1"/>
</dbReference>
<dbReference type="InterPro" id="IPR002882">
    <property type="entry name" value="CofD"/>
</dbReference>
<protein>
    <submittedName>
        <fullName evidence="3">Lactyl (2) diphospho-(5')guanosine:7,8-didemethyl-8-hydroxy-5-deazariboflavin 2-phospho-L-lactate transferase</fullName>
        <ecNumber evidence="3">2.7.8.28</ecNumber>
    </submittedName>
</protein>
<dbReference type="Pfam" id="PF01933">
    <property type="entry name" value="CofD"/>
    <property type="match status" value="1"/>
</dbReference>
<name>A0A3B0V7A8_9ZZZZ</name>
<keyword evidence="2" id="KW-0460">Magnesium</keyword>
<dbReference type="PANTHER" id="PTHR43007">
    <property type="entry name" value="2-PHOSPHO-L-LACTATE TRANSFERASE"/>
    <property type="match status" value="1"/>
</dbReference>
<keyword evidence="1 3" id="KW-0808">Transferase</keyword>
<dbReference type="EC" id="2.7.8.28" evidence="3"/>
<proteinExistence type="inferred from homology"/>
<accession>A0A3B0V7A8</accession>
<dbReference type="PANTHER" id="PTHR43007:SF1">
    <property type="entry name" value="2-PHOSPHO-L-LACTATE TRANSFERASE"/>
    <property type="match status" value="1"/>
</dbReference>
<dbReference type="AlphaFoldDB" id="A0A3B0V7A8"/>
<dbReference type="EMBL" id="UOEU01000382">
    <property type="protein sequence ID" value="VAW32729.1"/>
    <property type="molecule type" value="Genomic_DNA"/>
</dbReference>
<dbReference type="GO" id="GO:0000287">
    <property type="term" value="F:magnesium ion binding"/>
    <property type="evidence" value="ECO:0007669"/>
    <property type="project" value="InterPro"/>
</dbReference>
<organism evidence="3">
    <name type="scientific">hydrothermal vent metagenome</name>
    <dbReference type="NCBI Taxonomy" id="652676"/>
    <lineage>
        <taxon>unclassified sequences</taxon>
        <taxon>metagenomes</taxon>
        <taxon>ecological metagenomes</taxon>
    </lineage>
</organism>
<dbReference type="InterPro" id="IPR010115">
    <property type="entry name" value="FbiA/CofD"/>
</dbReference>
<dbReference type="GO" id="GO:0043743">
    <property type="term" value="F:LPPG:FO 2-phospho-L-lactate transferase activity"/>
    <property type="evidence" value="ECO:0007669"/>
    <property type="project" value="UniProtKB-EC"/>
</dbReference>
<dbReference type="InterPro" id="IPR038136">
    <property type="entry name" value="CofD-like_dom_sf"/>
</dbReference>
<gene>
    <name evidence="3" type="ORF">MNBD_CHLOROFLEXI01-2589</name>
</gene>
<dbReference type="SUPFAM" id="SSF142338">
    <property type="entry name" value="CofD-like"/>
    <property type="match status" value="1"/>
</dbReference>
<evidence type="ECO:0000313" key="3">
    <source>
        <dbReference type="EMBL" id="VAW32729.1"/>
    </source>
</evidence>
<dbReference type="HAMAP" id="MF_01257">
    <property type="entry name" value="CofD"/>
    <property type="match status" value="1"/>
</dbReference>
<evidence type="ECO:0000256" key="1">
    <source>
        <dbReference type="ARBA" id="ARBA00022679"/>
    </source>
</evidence>
<dbReference type="Gene3D" id="3.40.50.10680">
    <property type="entry name" value="CofD-like domains"/>
    <property type="match status" value="1"/>
</dbReference>
<sequence length="308" mass="33494">MKVVVLAGGVGGAKLVDGIARILPAEDVTIVVNTGDDFEHLGLTICPDLDTVMYRLATVANDETGWGRAGESWRTIAEVAALGGPDWFRLGDLDLATHLTRTHLLREGETLTAVTQHLCTQLGISVTVLPMSNQPAPTQIQSGDTIYPFQTWFVQKQWQPPVTKVLLPEDVRATRNIIRAFETADIVLIAPSNPFVSIDPILNVYPIRELIMDLPKAVIGVSPIVGGQAVKGPAAKMMQELGLPLASRTIATYYGELIDGFVYDKQDAGTCDDLAVETDCLDTMMHDEADRIRLAEEVLQFATDLLSD</sequence>